<reference evidence="1 2" key="1">
    <citation type="journal article" date="2015" name="Genome Biol.">
        <title>Comparative genomics of Steinernema reveals deeply conserved gene regulatory networks.</title>
        <authorList>
            <person name="Dillman A.R."/>
            <person name="Macchietto M."/>
            <person name="Porter C.F."/>
            <person name="Rogers A."/>
            <person name="Williams B."/>
            <person name="Antoshechkin I."/>
            <person name="Lee M.M."/>
            <person name="Goodwin Z."/>
            <person name="Lu X."/>
            <person name="Lewis E.E."/>
            <person name="Goodrich-Blair H."/>
            <person name="Stock S.P."/>
            <person name="Adams B.J."/>
            <person name="Sternberg P.W."/>
            <person name="Mortazavi A."/>
        </authorList>
    </citation>
    <scope>NUCLEOTIDE SEQUENCE [LARGE SCALE GENOMIC DNA]</scope>
    <source>
        <strain evidence="1 2">ALL</strain>
    </source>
</reference>
<dbReference type="Proteomes" id="UP000298663">
    <property type="component" value="Unassembled WGS sequence"/>
</dbReference>
<reference evidence="1 2" key="2">
    <citation type="journal article" date="2019" name="G3 (Bethesda)">
        <title>Hybrid Assembly of the Genome of the Entomopathogenic Nematode Steinernema carpocapsae Identifies the X-Chromosome.</title>
        <authorList>
            <person name="Serra L."/>
            <person name="Macchietto M."/>
            <person name="Macias-Munoz A."/>
            <person name="McGill C.J."/>
            <person name="Rodriguez I.M."/>
            <person name="Rodriguez B."/>
            <person name="Murad R."/>
            <person name="Mortazavi A."/>
        </authorList>
    </citation>
    <scope>NUCLEOTIDE SEQUENCE [LARGE SCALE GENOMIC DNA]</scope>
    <source>
        <strain evidence="1 2">ALL</strain>
    </source>
</reference>
<sequence>MKVLRLKRILKREDASKDLKKGEFCPKALIYLKFSICTLKTDSECDNPVAYWIKDVERANSRSSLSGTKSLLLKNHSLFG</sequence>
<name>A0A4U5NJD8_STECR</name>
<gene>
    <name evidence="1" type="ORF">L596_016564</name>
</gene>
<dbReference type="AlphaFoldDB" id="A0A4U5NJD8"/>
<protein>
    <submittedName>
        <fullName evidence="1">Uncharacterized protein</fullName>
    </submittedName>
</protein>
<proteinExistence type="predicted"/>
<accession>A0A4U5NJD8</accession>
<comment type="caution">
    <text evidence="1">The sequence shown here is derived from an EMBL/GenBank/DDBJ whole genome shotgun (WGS) entry which is preliminary data.</text>
</comment>
<keyword evidence="2" id="KW-1185">Reference proteome</keyword>
<organism evidence="1 2">
    <name type="scientific">Steinernema carpocapsae</name>
    <name type="common">Entomopathogenic nematode</name>
    <dbReference type="NCBI Taxonomy" id="34508"/>
    <lineage>
        <taxon>Eukaryota</taxon>
        <taxon>Metazoa</taxon>
        <taxon>Ecdysozoa</taxon>
        <taxon>Nematoda</taxon>
        <taxon>Chromadorea</taxon>
        <taxon>Rhabditida</taxon>
        <taxon>Tylenchina</taxon>
        <taxon>Panagrolaimomorpha</taxon>
        <taxon>Strongyloidoidea</taxon>
        <taxon>Steinernematidae</taxon>
        <taxon>Steinernema</taxon>
    </lineage>
</organism>
<evidence type="ECO:0000313" key="2">
    <source>
        <dbReference type="Proteomes" id="UP000298663"/>
    </source>
</evidence>
<dbReference type="EMBL" id="AZBU02000004">
    <property type="protein sequence ID" value="TKR82893.1"/>
    <property type="molecule type" value="Genomic_DNA"/>
</dbReference>
<evidence type="ECO:0000313" key="1">
    <source>
        <dbReference type="EMBL" id="TKR82893.1"/>
    </source>
</evidence>